<evidence type="ECO:0008006" key="3">
    <source>
        <dbReference type="Google" id="ProtNLM"/>
    </source>
</evidence>
<gene>
    <name evidence="1" type="ORF">ACFPN9_29340</name>
</gene>
<dbReference type="RefSeq" id="WP_377818078.1">
    <property type="nucleotide sequence ID" value="NZ_JBHSLU010000161.1"/>
</dbReference>
<protein>
    <recommendedName>
        <fullName evidence="3">DUF5076 domain-containing protein</fullName>
    </recommendedName>
</protein>
<dbReference type="Proteomes" id="UP001596060">
    <property type="component" value="Unassembled WGS sequence"/>
</dbReference>
<evidence type="ECO:0000313" key="1">
    <source>
        <dbReference type="EMBL" id="MFC5509323.1"/>
    </source>
</evidence>
<keyword evidence="2" id="KW-1185">Reference proteome</keyword>
<evidence type="ECO:0000313" key="2">
    <source>
        <dbReference type="Proteomes" id="UP001596060"/>
    </source>
</evidence>
<accession>A0ABW0PAU9</accession>
<organism evidence="1 2">
    <name type="scientific">Bosea massiliensis</name>
    <dbReference type="NCBI Taxonomy" id="151419"/>
    <lineage>
        <taxon>Bacteria</taxon>
        <taxon>Pseudomonadati</taxon>
        <taxon>Pseudomonadota</taxon>
        <taxon>Alphaproteobacteria</taxon>
        <taxon>Hyphomicrobiales</taxon>
        <taxon>Boseaceae</taxon>
        <taxon>Bosea</taxon>
    </lineage>
</organism>
<proteinExistence type="predicted"/>
<name>A0ABW0PAU9_9HYPH</name>
<dbReference type="EMBL" id="JBHSLU010000161">
    <property type="protein sequence ID" value="MFC5509323.1"/>
    <property type="molecule type" value="Genomic_DNA"/>
</dbReference>
<sequence length="87" mass="9397">MSENENPGDNPAVITVRCSGEMIGILQKHHDAGNRQRTIAAADGYLSAIATWLEASVGPEAAFNILTRQVDAVTAKQARERHLQEQG</sequence>
<reference evidence="2" key="1">
    <citation type="journal article" date="2019" name="Int. J. Syst. Evol. Microbiol.">
        <title>The Global Catalogue of Microorganisms (GCM) 10K type strain sequencing project: providing services to taxonomists for standard genome sequencing and annotation.</title>
        <authorList>
            <consortium name="The Broad Institute Genomics Platform"/>
            <consortium name="The Broad Institute Genome Sequencing Center for Infectious Disease"/>
            <person name="Wu L."/>
            <person name="Ma J."/>
        </authorList>
    </citation>
    <scope>NUCLEOTIDE SEQUENCE [LARGE SCALE GENOMIC DNA]</scope>
    <source>
        <strain evidence="2">CCUG 43117</strain>
    </source>
</reference>
<comment type="caution">
    <text evidence="1">The sequence shown here is derived from an EMBL/GenBank/DDBJ whole genome shotgun (WGS) entry which is preliminary data.</text>
</comment>